<gene>
    <name evidence="2" type="ORF">HELGO_WM13355</name>
</gene>
<reference evidence="2" key="1">
    <citation type="submission" date="2020-01" db="EMBL/GenBank/DDBJ databases">
        <authorList>
            <person name="Meier V. D."/>
            <person name="Meier V D."/>
        </authorList>
    </citation>
    <scope>NUCLEOTIDE SEQUENCE</scope>
    <source>
        <strain evidence="2">HLG_WM_MAG_10</strain>
    </source>
</reference>
<sequence length="129" mass="14888">MKHFLLMTYSIYFACLMLVPCNHTLLYTQVMENIVGLNMHEKCTHNSTTNNENHQHHDEHSNHHHACTPFCSCGIMNFVLHVPQFQTIPALSIELSSKTETLQSNVWAIPADNYKKLITKDIWQPPQTV</sequence>
<evidence type="ECO:0000256" key="1">
    <source>
        <dbReference type="SAM" id="Phobius"/>
    </source>
</evidence>
<accession>A0A6S6SCW7</accession>
<feature type="transmembrane region" description="Helical" evidence="1">
    <location>
        <begin position="6"/>
        <end position="27"/>
    </location>
</feature>
<protein>
    <submittedName>
        <fullName evidence="2">Uncharacterized protein</fullName>
    </submittedName>
</protein>
<keyword evidence="1" id="KW-1133">Transmembrane helix</keyword>
<keyword evidence="1" id="KW-0812">Transmembrane</keyword>
<dbReference type="AlphaFoldDB" id="A0A6S6SCW7"/>
<keyword evidence="1" id="KW-0472">Membrane</keyword>
<name>A0A6S6SCW7_9BACT</name>
<dbReference type="EMBL" id="CACVAQ010000138">
    <property type="protein sequence ID" value="CAA6807796.1"/>
    <property type="molecule type" value="Genomic_DNA"/>
</dbReference>
<evidence type="ECO:0000313" key="2">
    <source>
        <dbReference type="EMBL" id="CAA6807796.1"/>
    </source>
</evidence>
<proteinExistence type="predicted"/>
<organism evidence="2">
    <name type="scientific">uncultured Aureispira sp</name>
    <dbReference type="NCBI Taxonomy" id="1331704"/>
    <lineage>
        <taxon>Bacteria</taxon>
        <taxon>Pseudomonadati</taxon>
        <taxon>Bacteroidota</taxon>
        <taxon>Saprospiria</taxon>
        <taxon>Saprospirales</taxon>
        <taxon>Saprospiraceae</taxon>
        <taxon>Aureispira</taxon>
        <taxon>environmental samples</taxon>
    </lineage>
</organism>